<dbReference type="PATRIC" id="fig|1339352.3.peg.4047"/>
<sequence>MEKHSPTCEEMERYIRKWDELEDYVNQEKALDKLFMQMCKENQCIEDILIKCSALNDFYSTNIFKVHHVAQHYLKQNIDQRLKDGDLTLVNDLTAIPINNKMYRFYSFATKYCSHHRPDIYPIYDSYVHKVLMHFRKKGFVKFKTENDLKDYPKYTDIINSLKKNRQLEKFTVKEIDKYLWQLGKEVFNPY</sequence>
<protein>
    <submittedName>
        <fullName evidence="1">Uncharacterized protein</fullName>
    </submittedName>
</protein>
<accession>A0A069S5A5</accession>
<proteinExistence type="predicted"/>
<comment type="caution">
    <text evidence="1">The sequence shown here is derived from an EMBL/GenBank/DDBJ whole genome shotgun (WGS) entry which is preliminary data.</text>
</comment>
<dbReference type="AlphaFoldDB" id="A0A069S5A5"/>
<name>A0A069S5A5_PHOVU</name>
<evidence type="ECO:0000313" key="1">
    <source>
        <dbReference type="EMBL" id="KDS44371.1"/>
    </source>
</evidence>
<organism evidence="1 2">
    <name type="scientific">Phocaeicola vulgatus str. 3975 RP4</name>
    <dbReference type="NCBI Taxonomy" id="1339352"/>
    <lineage>
        <taxon>Bacteria</taxon>
        <taxon>Pseudomonadati</taxon>
        <taxon>Bacteroidota</taxon>
        <taxon>Bacteroidia</taxon>
        <taxon>Bacteroidales</taxon>
        <taxon>Bacteroidaceae</taxon>
        <taxon>Phocaeicola</taxon>
    </lineage>
</organism>
<dbReference type="RefSeq" id="WP_008668196.1">
    <property type="nucleotide sequence ID" value="NZ_JNHM01000164.1"/>
</dbReference>
<reference evidence="1 2" key="1">
    <citation type="submission" date="2014-04" db="EMBL/GenBank/DDBJ databases">
        <authorList>
            <person name="Sears C."/>
            <person name="Carroll K."/>
            <person name="Sack B.R."/>
            <person name="Qadri F."/>
            <person name="Myers L.L."/>
            <person name="Chung G.-T."/>
            <person name="Escheverria P."/>
            <person name="Fraser C.M."/>
            <person name="Sadzewicz L."/>
            <person name="Shefchek K.A."/>
            <person name="Tallon L."/>
            <person name="Das S.P."/>
            <person name="Daugherty S."/>
            <person name="Mongodin E.F."/>
        </authorList>
    </citation>
    <scope>NUCLEOTIDE SEQUENCE [LARGE SCALE GENOMIC DNA]</scope>
    <source>
        <strain evidence="1 2">3975 RP4</strain>
    </source>
</reference>
<gene>
    <name evidence="1" type="ORF">M099_4319</name>
</gene>
<dbReference type="EMBL" id="JNHM01000164">
    <property type="protein sequence ID" value="KDS44371.1"/>
    <property type="molecule type" value="Genomic_DNA"/>
</dbReference>
<dbReference type="Proteomes" id="UP000027661">
    <property type="component" value="Unassembled WGS sequence"/>
</dbReference>
<evidence type="ECO:0000313" key="2">
    <source>
        <dbReference type="Proteomes" id="UP000027661"/>
    </source>
</evidence>